<keyword evidence="3" id="KW-0804">Transcription</keyword>
<gene>
    <name evidence="5" type="ORF">H8Z76_10005</name>
</gene>
<evidence type="ECO:0000256" key="3">
    <source>
        <dbReference type="ARBA" id="ARBA00023163"/>
    </source>
</evidence>
<dbReference type="RefSeq" id="WP_186982410.1">
    <property type="nucleotide sequence ID" value="NZ_JACOQH010000007.1"/>
</dbReference>
<evidence type="ECO:0000313" key="6">
    <source>
        <dbReference type="Proteomes" id="UP000621540"/>
    </source>
</evidence>
<keyword evidence="2" id="KW-0238">DNA-binding</keyword>
<evidence type="ECO:0000259" key="4">
    <source>
        <dbReference type="PROSITE" id="PS01124"/>
    </source>
</evidence>
<sequence length="301" mass="34938">MDFRQEFKSSFIRLPALGAGMSEYSLLGEVYGSTPDHTVGDMISVLAHSSITCQPPFSYHIRSLGCYLLLLTTSGSGTLRYGNRTLELKEKTLLFFDCRQPFSLFINHSFWNFEAYFLTGTNLKNYYELLKELEQPFNLHTNSSVFQHFKALDRNNKTYADRNPVLDVKCLTDIFTEIALIRRAEDEPVEKIPPYLLYMKKCFDYSYAENYTLADFEQKLEISKYRLCREFSKHFSLSPLQYLNHRRIDIAKDLLCTTDEPVHEIGSSIGIDNTNHFIGLFKRETGFTPTAYRQHLLEQNG</sequence>
<accession>A0ABR7IBL6</accession>
<keyword evidence="1" id="KW-0805">Transcription regulation</keyword>
<dbReference type="SUPFAM" id="SSF51215">
    <property type="entry name" value="Regulatory protein AraC"/>
    <property type="match status" value="1"/>
</dbReference>
<organism evidence="5 6">
    <name type="scientific">Roseburia yibonii</name>
    <dbReference type="NCBI Taxonomy" id="2763063"/>
    <lineage>
        <taxon>Bacteria</taxon>
        <taxon>Bacillati</taxon>
        <taxon>Bacillota</taxon>
        <taxon>Clostridia</taxon>
        <taxon>Lachnospirales</taxon>
        <taxon>Lachnospiraceae</taxon>
        <taxon>Roseburia</taxon>
    </lineage>
</organism>
<dbReference type="PANTHER" id="PTHR43280">
    <property type="entry name" value="ARAC-FAMILY TRANSCRIPTIONAL REGULATOR"/>
    <property type="match status" value="1"/>
</dbReference>
<dbReference type="Gene3D" id="1.10.10.60">
    <property type="entry name" value="Homeodomain-like"/>
    <property type="match status" value="2"/>
</dbReference>
<feature type="domain" description="HTH araC/xylS-type" evidence="4">
    <location>
        <begin position="193"/>
        <end position="295"/>
    </location>
</feature>
<dbReference type="InterPro" id="IPR018060">
    <property type="entry name" value="HTH_AraC"/>
</dbReference>
<comment type="caution">
    <text evidence="5">The sequence shown here is derived from an EMBL/GenBank/DDBJ whole genome shotgun (WGS) entry which is preliminary data.</text>
</comment>
<dbReference type="SMART" id="SM00342">
    <property type="entry name" value="HTH_ARAC"/>
    <property type="match status" value="1"/>
</dbReference>
<evidence type="ECO:0000256" key="2">
    <source>
        <dbReference type="ARBA" id="ARBA00023125"/>
    </source>
</evidence>
<dbReference type="PROSITE" id="PS01124">
    <property type="entry name" value="HTH_ARAC_FAMILY_2"/>
    <property type="match status" value="1"/>
</dbReference>
<dbReference type="InterPro" id="IPR018062">
    <property type="entry name" value="HTH_AraC-typ_CS"/>
</dbReference>
<name>A0ABR7IBL6_9FIRM</name>
<evidence type="ECO:0000313" key="5">
    <source>
        <dbReference type="EMBL" id="MBC5754336.1"/>
    </source>
</evidence>
<dbReference type="Pfam" id="PF12833">
    <property type="entry name" value="HTH_18"/>
    <property type="match status" value="1"/>
</dbReference>
<dbReference type="InterPro" id="IPR009057">
    <property type="entry name" value="Homeodomain-like_sf"/>
</dbReference>
<reference evidence="5 6" key="1">
    <citation type="submission" date="2020-08" db="EMBL/GenBank/DDBJ databases">
        <title>Genome public.</title>
        <authorList>
            <person name="Liu C."/>
            <person name="Sun Q."/>
        </authorList>
    </citation>
    <scope>NUCLEOTIDE SEQUENCE [LARGE SCALE GENOMIC DNA]</scope>
    <source>
        <strain evidence="5 6">BX0805</strain>
    </source>
</reference>
<dbReference type="InterPro" id="IPR037923">
    <property type="entry name" value="HTH-like"/>
</dbReference>
<dbReference type="EMBL" id="JACOQH010000007">
    <property type="protein sequence ID" value="MBC5754336.1"/>
    <property type="molecule type" value="Genomic_DNA"/>
</dbReference>
<proteinExistence type="predicted"/>
<keyword evidence="6" id="KW-1185">Reference proteome</keyword>
<protein>
    <submittedName>
        <fullName evidence="5">AraC family transcriptional regulator</fullName>
    </submittedName>
</protein>
<dbReference type="PANTHER" id="PTHR43280:SF2">
    <property type="entry name" value="HTH-TYPE TRANSCRIPTIONAL REGULATOR EXSA"/>
    <property type="match status" value="1"/>
</dbReference>
<dbReference type="SUPFAM" id="SSF46689">
    <property type="entry name" value="Homeodomain-like"/>
    <property type="match status" value="1"/>
</dbReference>
<dbReference type="Proteomes" id="UP000621540">
    <property type="component" value="Unassembled WGS sequence"/>
</dbReference>
<dbReference type="PROSITE" id="PS00041">
    <property type="entry name" value="HTH_ARAC_FAMILY_1"/>
    <property type="match status" value="1"/>
</dbReference>
<evidence type="ECO:0000256" key="1">
    <source>
        <dbReference type="ARBA" id="ARBA00023015"/>
    </source>
</evidence>